<dbReference type="EMBL" id="MBEE01000080">
    <property type="protein sequence ID" value="OCB57639.1"/>
    <property type="molecule type" value="Genomic_DNA"/>
</dbReference>
<dbReference type="Proteomes" id="UP000092683">
    <property type="component" value="Unassembled WGS sequence"/>
</dbReference>
<sequence length="78" mass="8802">MRFTSSQLLQLRYYDPDGKRAEQIADEALELWLVMPSFGTVQDVEHAGGPISQGDPDIPDLTRYVITCWVTVVNTQFA</sequence>
<gene>
    <name evidence="1" type="ORF">A5677_16880</name>
</gene>
<organism evidence="1 2">
    <name type="scientific">Mycobacterium malmoense</name>
    <dbReference type="NCBI Taxonomy" id="1780"/>
    <lineage>
        <taxon>Bacteria</taxon>
        <taxon>Bacillati</taxon>
        <taxon>Actinomycetota</taxon>
        <taxon>Actinomycetes</taxon>
        <taxon>Mycobacteriales</taxon>
        <taxon>Mycobacteriaceae</taxon>
        <taxon>Mycobacterium</taxon>
    </lineage>
</organism>
<comment type="caution">
    <text evidence="1">The sequence shown here is derived from an EMBL/GenBank/DDBJ whole genome shotgun (WGS) entry which is preliminary data.</text>
</comment>
<dbReference type="AlphaFoldDB" id="A0A1B9DA96"/>
<evidence type="ECO:0000313" key="2">
    <source>
        <dbReference type="Proteomes" id="UP000092683"/>
    </source>
</evidence>
<accession>A0A1B9DA96</accession>
<proteinExistence type="predicted"/>
<reference evidence="1 2" key="1">
    <citation type="submission" date="2016-06" db="EMBL/GenBank/DDBJ databases">
        <authorList>
            <person name="Kjaerup R.B."/>
            <person name="Dalgaard T.S."/>
            <person name="Juul-Madsen H.R."/>
        </authorList>
    </citation>
    <scope>NUCLEOTIDE SEQUENCE [LARGE SCALE GENOMIC DNA]</scope>
    <source>
        <strain evidence="1 2">E3012</strain>
    </source>
</reference>
<protein>
    <submittedName>
        <fullName evidence="1">Uncharacterized protein</fullName>
    </submittedName>
</protein>
<evidence type="ECO:0000313" key="1">
    <source>
        <dbReference type="EMBL" id="OCB57639.1"/>
    </source>
</evidence>
<name>A0A1B9DA96_MYCMA</name>